<feature type="non-terminal residue" evidence="1">
    <location>
        <position position="1"/>
    </location>
</feature>
<protein>
    <submittedName>
        <fullName evidence="1">Uncharacterized protein</fullName>
    </submittedName>
</protein>
<comment type="caution">
    <text evidence="1">The sequence shown here is derived from an EMBL/GenBank/DDBJ whole genome shotgun (WGS) entry which is preliminary data.</text>
</comment>
<dbReference type="AlphaFoldDB" id="A0A0G1VT07"/>
<accession>A0A0G1VT07</accession>
<reference evidence="1 2" key="1">
    <citation type="journal article" date="2015" name="Nature">
        <title>rRNA introns, odd ribosomes, and small enigmatic genomes across a large radiation of phyla.</title>
        <authorList>
            <person name="Brown C.T."/>
            <person name="Hug L.A."/>
            <person name="Thomas B.C."/>
            <person name="Sharon I."/>
            <person name="Castelle C.J."/>
            <person name="Singh A."/>
            <person name="Wilkins M.J."/>
            <person name="Williams K.H."/>
            <person name="Banfield J.F."/>
        </authorList>
    </citation>
    <scope>NUCLEOTIDE SEQUENCE [LARGE SCALE GENOMIC DNA]</scope>
</reference>
<proteinExistence type="predicted"/>
<evidence type="ECO:0000313" key="1">
    <source>
        <dbReference type="EMBL" id="KKW09613.1"/>
    </source>
</evidence>
<sequence length="1089" mass="120692">GTVGAPAPMCTVAAPDFSPESASAPLQLKMAIGSAREWKDEPPLGYVVQVQVEMACAGAPWGALAALVGPGPLATIDLVRDDAFFAARIGDDDVLNFDGLPGKGIKLRAQVIQNMYDGMRSSGLSQDQSNVVTQFFYDHLAREQIPAVQVALGSVDFVLNNQDPEAIRRAGVFVERLAWVDVKKQVKDVLGKMENLQGMLTDKSISEWTYVTQAHGQPVRMDKDGMSSSTDAILLQGATEAEALKVFEDMGYKGGKVVRTRLGGPDLARMVSSKDIEGTFLDLPHLAYISVEDLPPQVRPFIQFNEMEARKVLTSRHMPASRIEEIISRYREQWKQPATDLKIPALSIFGKGRMAEGGLMALGEQQLTLLNLLSSIVDIDDNASPMQTYYHVQQHFMNYVTRVGNELGGRKDMLGTAITAHMPSGFRALSQLKSSMFAGHPEFFDPNHPLFEKASKYNALFTSVITEDGAAFLKLREQLALNHVPADKIDAIMTGADPIPNWVQREPSLTSTSVTPIHTYVIPNEIAPERMRQMAIDYRAQGKMIIFTDRVTQILMKGDFDGESNTFIFPLGKNSKPEDFNAISVVMDQQIRHSKEMFMNNHWYALAEFTAAAGTDSTGKTKWLQYQWNEGKTDVVYAPVTDTRINNALDELSRTDPKMAEMFSAGWRDNMVGRAEADRLAAALLAHTTGPLTAAVWKVRTAFEYALAGGNIDDEIRKRATQAFRGEQFPFPALLYERDGTWYPVQDAVDVINNKTMIDVSLRDIPTIQGELVEGLSITKRKKAPTAAKHIRDVIGAVQTEQAPEVIEQLLVGVLSDKGLGFFANPTNPAGMEQLNQAQQANIISRFMTIIRELDSEQSHEFHTLMNNIISTRPTTHMDTLDLLEQIKKAHRIPTAFGEMQAVKMLTGNAQFQDTMTVANAMASEELKGLGKPKYFHEGTYTESIAKELGMNPEVFARRGRTAGGIALALAGISMLMPDHTDWFLGGPSQGRGGEVYDFFGDGPELPRGVPLNVPEYTWDREYTSLGPFDRGAQMGVKMDQYARLAVNKLEREWQRPRESVLSITYNNKKRNQFAESLARKSSPFSDVI</sequence>
<dbReference type="Proteomes" id="UP000034588">
    <property type="component" value="Unassembled WGS sequence"/>
</dbReference>
<name>A0A0G1VT07_9BACT</name>
<gene>
    <name evidence="1" type="ORF">UY48_C0057G0001</name>
</gene>
<evidence type="ECO:0000313" key="2">
    <source>
        <dbReference type="Proteomes" id="UP000034588"/>
    </source>
</evidence>
<organism evidence="1 2">
    <name type="scientific">Candidatus Gottesmanbacteria bacterium GW2011_GWB1_49_7</name>
    <dbReference type="NCBI Taxonomy" id="1618448"/>
    <lineage>
        <taxon>Bacteria</taxon>
        <taxon>Candidatus Gottesmaniibacteriota</taxon>
    </lineage>
</organism>
<dbReference type="EMBL" id="LCQD01000057">
    <property type="protein sequence ID" value="KKW09613.1"/>
    <property type="molecule type" value="Genomic_DNA"/>
</dbReference>